<dbReference type="PANTHER" id="PTHR32002:SF35">
    <property type="entry name" value="PROTEIN NLP6"/>
    <property type="match status" value="1"/>
</dbReference>
<evidence type="ECO:0000259" key="1">
    <source>
        <dbReference type="SMART" id="SM00666"/>
    </source>
</evidence>
<dbReference type="InterPro" id="IPR045012">
    <property type="entry name" value="NLP"/>
</dbReference>
<dbReference type="SUPFAM" id="SSF54277">
    <property type="entry name" value="CAD &amp; PB1 domains"/>
    <property type="match status" value="1"/>
</dbReference>
<gene>
    <name evidence="2" type="ORF">RHGRI_006023</name>
</gene>
<dbReference type="AlphaFoldDB" id="A0AAV6LHN0"/>
<dbReference type="Pfam" id="PF00564">
    <property type="entry name" value="PB1"/>
    <property type="match status" value="1"/>
</dbReference>
<feature type="domain" description="PB1" evidence="1">
    <location>
        <begin position="141"/>
        <end position="222"/>
    </location>
</feature>
<comment type="caution">
    <text evidence="2">The sequence shown here is derived from an EMBL/GenBank/DDBJ whole genome shotgun (WGS) entry which is preliminary data.</text>
</comment>
<reference evidence="2" key="1">
    <citation type="submission" date="2020-08" db="EMBL/GenBank/DDBJ databases">
        <title>Plant Genome Project.</title>
        <authorList>
            <person name="Zhang R.-G."/>
        </authorList>
    </citation>
    <scope>NUCLEOTIDE SEQUENCE</scope>
    <source>
        <strain evidence="2">WSP0</strain>
        <tissue evidence="2">Leaf</tissue>
    </source>
</reference>
<dbReference type="InterPro" id="IPR000270">
    <property type="entry name" value="PB1_dom"/>
</dbReference>
<organism evidence="2 3">
    <name type="scientific">Rhododendron griersonianum</name>
    <dbReference type="NCBI Taxonomy" id="479676"/>
    <lineage>
        <taxon>Eukaryota</taxon>
        <taxon>Viridiplantae</taxon>
        <taxon>Streptophyta</taxon>
        <taxon>Embryophyta</taxon>
        <taxon>Tracheophyta</taxon>
        <taxon>Spermatophyta</taxon>
        <taxon>Magnoliopsida</taxon>
        <taxon>eudicotyledons</taxon>
        <taxon>Gunneridae</taxon>
        <taxon>Pentapetalae</taxon>
        <taxon>asterids</taxon>
        <taxon>Ericales</taxon>
        <taxon>Ericaceae</taxon>
        <taxon>Ericoideae</taxon>
        <taxon>Rhodoreae</taxon>
        <taxon>Rhododendron</taxon>
    </lineage>
</organism>
<protein>
    <recommendedName>
        <fullName evidence="1">PB1 domain-containing protein</fullName>
    </recommendedName>
</protein>
<keyword evidence="3" id="KW-1185">Reference proteome</keyword>
<sequence length="236" mass="26886">MGMCREYNSFYADAECAQEQLGLPGRVFLNQLPESTPYVKHYTLKEYPQRDLALRCKIGSSLALPVFEHSSHTCVGVLEIVSPDELSSDWRDKSFFGHIYDNFQKGISRWPPCNVSQQKSELHSSKPELHSSTSELQATKMVIIRAYFGSDCIKFSLSLKAKLGELKQEVHKRLNLADGTYFIKYKDGDDVILVACDEDVTLCMEYFRSMGKDSIVLQLERKEDLESKNAWPLPPS</sequence>
<dbReference type="Gene3D" id="3.10.20.90">
    <property type="entry name" value="Phosphatidylinositol 3-kinase Catalytic Subunit, Chain A, domain 1"/>
    <property type="match status" value="1"/>
</dbReference>
<proteinExistence type="predicted"/>
<dbReference type="GO" id="GO:0003700">
    <property type="term" value="F:DNA-binding transcription factor activity"/>
    <property type="evidence" value="ECO:0007669"/>
    <property type="project" value="InterPro"/>
</dbReference>
<dbReference type="EMBL" id="JACTNZ010000002">
    <property type="protein sequence ID" value="KAG5563457.1"/>
    <property type="molecule type" value="Genomic_DNA"/>
</dbReference>
<accession>A0AAV6LHN0</accession>
<dbReference type="PANTHER" id="PTHR32002">
    <property type="entry name" value="PROTEIN NLP8"/>
    <property type="match status" value="1"/>
</dbReference>
<name>A0AAV6LHN0_9ERIC</name>
<evidence type="ECO:0000313" key="2">
    <source>
        <dbReference type="EMBL" id="KAG5563457.1"/>
    </source>
</evidence>
<dbReference type="SMART" id="SM00666">
    <property type="entry name" value="PB1"/>
    <property type="match status" value="1"/>
</dbReference>
<evidence type="ECO:0000313" key="3">
    <source>
        <dbReference type="Proteomes" id="UP000823749"/>
    </source>
</evidence>
<dbReference type="Proteomes" id="UP000823749">
    <property type="component" value="Chromosome 2"/>
</dbReference>